<keyword evidence="1" id="KW-0722">Serine protease inhibitor</keyword>
<feature type="chain" id="PRO_5038057419" evidence="2">
    <location>
        <begin position="22"/>
        <end position="1136"/>
    </location>
</feature>
<dbReference type="PROSITE" id="PS50234">
    <property type="entry name" value="VWFA"/>
    <property type="match status" value="1"/>
</dbReference>
<keyword evidence="2" id="KW-0732">Signal</keyword>
<dbReference type="PANTHER" id="PTHR10338:SF108">
    <property type="entry name" value="INTER-ALPHA-TRYPSIN INHIBITOR HEAVY CHAIN H4-LIKE PROTEIN"/>
    <property type="match status" value="1"/>
</dbReference>
<protein>
    <submittedName>
        <fullName evidence="6">Inter-alpha-trypsin inhibitor heavy chain H4</fullName>
    </submittedName>
</protein>
<evidence type="ECO:0000259" key="4">
    <source>
        <dbReference type="PROSITE" id="PS51468"/>
    </source>
</evidence>
<proteinExistence type="predicted"/>
<dbReference type="InterPro" id="IPR036465">
    <property type="entry name" value="vWFA_dom_sf"/>
</dbReference>
<dbReference type="Pfam" id="PF08487">
    <property type="entry name" value="VIT"/>
    <property type="match status" value="1"/>
</dbReference>
<dbReference type="InterPro" id="IPR050934">
    <property type="entry name" value="ITIH"/>
</dbReference>
<dbReference type="InterPro" id="IPR013694">
    <property type="entry name" value="VIT"/>
</dbReference>
<dbReference type="SMART" id="SM00327">
    <property type="entry name" value="VWA"/>
    <property type="match status" value="1"/>
</dbReference>
<dbReference type="CDD" id="cd19941">
    <property type="entry name" value="TIL"/>
    <property type="match status" value="2"/>
</dbReference>
<evidence type="ECO:0000313" key="5">
    <source>
        <dbReference type="Proteomes" id="UP000887566"/>
    </source>
</evidence>
<evidence type="ECO:0000256" key="2">
    <source>
        <dbReference type="SAM" id="SignalP"/>
    </source>
</evidence>
<dbReference type="Gene3D" id="3.40.50.410">
    <property type="entry name" value="von Willebrand factor, type A domain"/>
    <property type="match status" value="1"/>
</dbReference>
<dbReference type="Pfam" id="PF01826">
    <property type="entry name" value="TIL"/>
    <property type="match status" value="2"/>
</dbReference>
<dbReference type="PANTHER" id="PTHR10338">
    <property type="entry name" value="INTER-ALPHA-TRYPSIN INHIBITOR HEAVY CHAIN FAMILY MEMBER"/>
    <property type="match status" value="1"/>
</dbReference>
<dbReference type="InterPro" id="IPR002035">
    <property type="entry name" value="VWF_A"/>
</dbReference>
<keyword evidence="1" id="KW-0646">Protease inhibitor</keyword>
<dbReference type="AlphaFoldDB" id="A0A914VJT0"/>
<evidence type="ECO:0000259" key="3">
    <source>
        <dbReference type="PROSITE" id="PS50234"/>
    </source>
</evidence>
<sequence length="1136" mass="125355">MRLPLIQALFCANLIFIAAYGGIINSDGRPGQILGKDARKRYQHDDLELNLNRQNLTSSQEINEEEGEDSSRMLADMAIVDALSADGDDSEESEEESTGTVAGLQIDSFLIESKIVSRFATTIVSSRVKNREIEAAEVSFSVVLPEEAFISNFTMVINNNTIVGNVKEKKEAKAAYDAARAAGQTAGHVEQTPRRTNAFKISVNIGGQEKVEFQLTYQEVLTRVNDYYKHVINIRPGQIVKRMKLTLDVRENAMIKKFHIPKIAKDIGDQTIHQLIKMDDWSNELKIAKNFTKNASHLFASYSPTDKQQRESSDKGLNGQFVFLYDVERPAGGEIKAINGYFVHFFAPEIADALPKHIIFVIDQSGSMEGTKMRQTKEAMNVILKDLSPADYFNILTFSSETSFWKQNAQTANPDSIANAQRFVESIRALGGTNINAALLTALDMLNTNSSINFERYQPAIIFLTDGEATEGVTQPDHMLTNVAEKQRPSNQVAIHSISFGAGADFGLLKKISARNGGLARKIYEDSDAAIQLHGFYSEISHPLLTNVRINYLNETVEPDSIVASDSNVYYKGAEVMTVGKLKDSFMEQRQPIGERNNTTVKVMAVDVHGFGIAVDHEFRTECIIFPYPLPRPLPIGIEMQDAELLPADSLGGFVERMWAYKTIKQLLKNADSRADTEAKKKELKDKALALSLKYNFVTELTSMVVVQDDKEIEPRFVEEKESEASGFHHASLAYSMGRAWNAQPLSSPVRYASGRMGSAPWPQQPQNLYQPSMVAVGSYSGFGSARKIPAYDSEADTDESYSADIAADAAPLPTFSISDDAEEQEDAMDGVDESTTTMETTICQGANQIVVDCNHPLVCNVATCESVGTRVDQNATCKMTNECQKTNQTMCVCNFGYVMLNGECVEPRNCPQYNCSGNESLMTGCFADCEGVCGQPLPAYEQCNITCNAAKCVCQRGFVRNAEGKCVQPTQCETIPRTCSDPNAELNNCGQQCTQRTCEEVQELISQMQSTENSTLAAASISLPDECNDTCLGPPKCVCRQGFFLLNENDGQPTCVEIGRCPSYQCGTNETLNPCGNACDKKCSQRGQPQPCAKMCHAPACWCKPGFFRNDKNECVAEDDCEQLSTNELDSFFFL</sequence>
<reference evidence="6" key="1">
    <citation type="submission" date="2022-11" db="UniProtKB">
        <authorList>
            <consortium name="WormBaseParasite"/>
        </authorList>
    </citation>
    <scope>IDENTIFICATION</scope>
</reference>
<evidence type="ECO:0000313" key="6">
    <source>
        <dbReference type="WBParaSite" id="PSAMB.scaffold199size66745.g3258.t1"/>
    </source>
</evidence>
<feature type="domain" description="VWFA" evidence="3">
    <location>
        <begin position="357"/>
        <end position="540"/>
    </location>
</feature>
<dbReference type="GO" id="GO:0004867">
    <property type="term" value="F:serine-type endopeptidase inhibitor activity"/>
    <property type="evidence" value="ECO:0007669"/>
    <property type="project" value="UniProtKB-KW"/>
</dbReference>
<organism evidence="5 6">
    <name type="scientific">Plectus sambesii</name>
    <dbReference type="NCBI Taxonomy" id="2011161"/>
    <lineage>
        <taxon>Eukaryota</taxon>
        <taxon>Metazoa</taxon>
        <taxon>Ecdysozoa</taxon>
        <taxon>Nematoda</taxon>
        <taxon>Chromadorea</taxon>
        <taxon>Plectida</taxon>
        <taxon>Plectina</taxon>
        <taxon>Plectoidea</taxon>
        <taxon>Plectidae</taxon>
        <taxon>Plectus</taxon>
    </lineage>
</organism>
<dbReference type="SUPFAM" id="SSF57567">
    <property type="entry name" value="Serine protease inhibitors"/>
    <property type="match status" value="2"/>
</dbReference>
<keyword evidence="5" id="KW-1185">Reference proteome</keyword>
<dbReference type="SUPFAM" id="SSF53300">
    <property type="entry name" value="vWA-like"/>
    <property type="match status" value="1"/>
</dbReference>
<dbReference type="PROSITE" id="PS51468">
    <property type="entry name" value="VIT"/>
    <property type="match status" value="1"/>
</dbReference>
<name>A0A914VJT0_9BILA</name>
<dbReference type="SMART" id="SM00609">
    <property type="entry name" value="VIT"/>
    <property type="match status" value="1"/>
</dbReference>
<dbReference type="InterPro" id="IPR036084">
    <property type="entry name" value="Ser_inhib-like_sf"/>
</dbReference>
<dbReference type="Proteomes" id="UP000887566">
    <property type="component" value="Unplaced"/>
</dbReference>
<feature type="domain" description="VIT" evidence="4">
    <location>
        <begin position="90"/>
        <end position="219"/>
    </location>
</feature>
<feature type="signal peptide" evidence="2">
    <location>
        <begin position="1"/>
        <end position="21"/>
    </location>
</feature>
<evidence type="ECO:0000256" key="1">
    <source>
        <dbReference type="ARBA" id="ARBA00022900"/>
    </source>
</evidence>
<dbReference type="InterPro" id="IPR002919">
    <property type="entry name" value="TIL_dom"/>
</dbReference>
<dbReference type="Pfam" id="PF00092">
    <property type="entry name" value="VWA"/>
    <property type="match status" value="1"/>
</dbReference>
<dbReference type="WBParaSite" id="PSAMB.scaffold199size66745.g3258.t1">
    <property type="protein sequence ID" value="PSAMB.scaffold199size66745.g3258.t1"/>
    <property type="gene ID" value="PSAMB.scaffold199size66745.g3258"/>
</dbReference>
<dbReference type="Gene3D" id="2.10.25.10">
    <property type="entry name" value="Laminin"/>
    <property type="match status" value="3"/>
</dbReference>
<accession>A0A914VJT0</accession>